<name>A0A2P2M9U6_RHIMU</name>
<dbReference type="EMBL" id="GGEC01046499">
    <property type="protein sequence ID" value="MBX26983.1"/>
    <property type="molecule type" value="Transcribed_RNA"/>
</dbReference>
<accession>A0A2P2M9U6</accession>
<protein>
    <submittedName>
        <fullName evidence="1">Auxin response factor</fullName>
    </submittedName>
</protein>
<organism evidence="1">
    <name type="scientific">Rhizophora mucronata</name>
    <name type="common">Asiatic mangrove</name>
    <dbReference type="NCBI Taxonomy" id="61149"/>
    <lineage>
        <taxon>Eukaryota</taxon>
        <taxon>Viridiplantae</taxon>
        <taxon>Streptophyta</taxon>
        <taxon>Embryophyta</taxon>
        <taxon>Tracheophyta</taxon>
        <taxon>Spermatophyta</taxon>
        <taxon>Magnoliopsida</taxon>
        <taxon>eudicotyledons</taxon>
        <taxon>Gunneridae</taxon>
        <taxon>Pentapetalae</taxon>
        <taxon>rosids</taxon>
        <taxon>fabids</taxon>
        <taxon>Malpighiales</taxon>
        <taxon>Rhizophoraceae</taxon>
        <taxon>Rhizophora</taxon>
    </lineage>
</organism>
<reference evidence="1" key="1">
    <citation type="submission" date="2018-02" db="EMBL/GenBank/DDBJ databases">
        <title>Rhizophora mucronata_Transcriptome.</title>
        <authorList>
            <person name="Meera S.P."/>
            <person name="Sreeshan A."/>
            <person name="Augustine A."/>
        </authorList>
    </citation>
    <scope>NUCLEOTIDE SEQUENCE</scope>
    <source>
        <tissue evidence="1">Leaf</tissue>
    </source>
</reference>
<sequence length="55" mass="6067">MYLRTPDSSVSNIILNLIPRDICAYIDLLYLEKGITNSEGLALLNLSKSVSALQI</sequence>
<dbReference type="AlphaFoldDB" id="A0A2P2M9U6"/>
<evidence type="ECO:0000313" key="1">
    <source>
        <dbReference type="EMBL" id="MBX26983.1"/>
    </source>
</evidence>
<proteinExistence type="predicted"/>